<accession>A0A6I2L9B9</accession>
<evidence type="ECO:0000256" key="7">
    <source>
        <dbReference type="SAM" id="Phobius"/>
    </source>
</evidence>
<evidence type="ECO:0000256" key="5">
    <source>
        <dbReference type="ARBA" id="ARBA00023136"/>
    </source>
</evidence>
<evidence type="ECO:0000256" key="6">
    <source>
        <dbReference type="SAM" id="MobiDB-lite"/>
    </source>
</evidence>
<protein>
    <submittedName>
        <fullName evidence="9">EamA family transporter</fullName>
    </submittedName>
</protein>
<evidence type="ECO:0000256" key="1">
    <source>
        <dbReference type="ARBA" id="ARBA00004141"/>
    </source>
</evidence>
<dbReference type="InterPro" id="IPR050638">
    <property type="entry name" value="AA-Vitamin_Transporters"/>
</dbReference>
<organism evidence="9 10">
    <name type="scientific">Duganella guangzhouensis</name>
    <dbReference type="NCBI Taxonomy" id="2666084"/>
    <lineage>
        <taxon>Bacteria</taxon>
        <taxon>Pseudomonadati</taxon>
        <taxon>Pseudomonadota</taxon>
        <taxon>Betaproteobacteria</taxon>
        <taxon>Burkholderiales</taxon>
        <taxon>Oxalobacteraceae</taxon>
        <taxon>Telluria group</taxon>
        <taxon>Duganella</taxon>
    </lineage>
</organism>
<dbReference type="PANTHER" id="PTHR32322">
    <property type="entry name" value="INNER MEMBRANE TRANSPORTER"/>
    <property type="match status" value="1"/>
</dbReference>
<feature type="transmembrane region" description="Helical" evidence="7">
    <location>
        <begin position="96"/>
        <end position="115"/>
    </location>
</feature>
<comment type="caution">
    <text evidence="9">The sequence shown here is derived from an EMBL/GenBank/DDBJ whole genome shotgun (WGS) entry which is preliminary data.</text>
</comment>
<comment type="similarity">
    <text evidence="2">Belongs to the EamA transporter family.</text>
</comment>
<dbReference type="AlphaFoldDB" id="A0A6I2L9B9"/>
<name>A0A6I2L9B9_9BURK</name>
<feature type="transmembrane region" description="Helical" evidence="7">
    <location>
        <begin position="70"/>
        <end position="90"/>
    </location>
</feature>
<dbReference type="InterPro" id="IPR037185">
    <property type="entry name" value="EmrE-like"/>
</dbReference>
<gene>
    <name evidence="9" type="ORF">GJ699_22985</name>
</gene>
<sequence length="333" mass="34128">MDTRKALDGRAVAIMLLLCLIWSLQQIGLKATAQDVTPILQIALRSGAAAVLVGLLMLSRRENFAAVPGAWRPGLLAGLLFALEYLLLGAGLLHTSAGHAVVFLYTGPLFAALGLHLKLPSERLAPLQWLGIGLAFAGVATAFALHPGSDSGSGSGSGGAGSTLLGDALCLAAGIAWGATTVVIRSSALARCTPTQTLLYQLVGAGLLLLLAALAVGGAHFAPTPLALANLLFQTIVVSFISLLAWFWLLRHYLASPLGAFSFMTPLFGVMLGALLLGEHINAGFLIGAALVLAGILLVSGHAMLARLLKPGASRPSSTAACAGSAPQPPDRR</sequence>
<feature type="transmembrane region" description="Helical" evidence="7">
    <location>
        <begin position="39"/>
        <end position="58"/>
    </location>
</feature>
<evidence type="ECO:0000256" key="2">
    <source>
        <dbReference type="ARBA" id="ARBA00007362"/>
    </source>
</evidence>
<evidence type="ECO:0000256" key="4">
    <source>
        <dbReference type="ARBA" id="ARBA00022989"/>
    </source>
</evidence>
<comment type="subcellular location">
    <subcellularLocation>
        <location evidence="1">Membrane</location>
        <topology evidence="1">Multi-pass membrane protein</topology>
    </subcellularLocation>
</comment>
<keyword evidence="10" id="KW-1185">Reference proteome</keyword>
<dbReference type="Proteomes" id="UP000433309">
    <property type="component" value="Unassembled WGS sequence"/>
</dbReference>
<dbReference type="PANTHER" id="PTHR32322:SF2">
    <property type="entry name" value="EAMA DOMAIN-CONTAINING PROTEIN"/>
    <property type="match status" value="1"/>
</dbReference>
<evidence type="ECO:0000313" key="10">
    <source>
        <dbReference type="Proteomes" id="UP000433309"/>
    </source>
</evidence>
<feature type="domain" description="EamA" evidence="8">
    <location>
        <begin position="165"/>
        <end position="300"/>
    </location>
</feature>
<feature type="transmembrane region" description="Helical" evidence="7">
    <location>
        <begin position="127"/>
        <end position="145"/>
    </location>
</feature>
<evidence type="ECO:0000313" key="9">
    <source>
        <dbReference type="EMBL" id="MRW92869.1"/>
    </source>
</evidence>
<keyword evidence="4 7" id="KW-1133">Transmembrane helix</keyword>
<dbReference type="RefSeq" id="WP_371867639.1">
    <property type="nucleotide sequence ID" value="NZ_WKJK01000013.1"/>
</dbReference>
<reference evidence="9 10" key="1">
    <citation type="submission" date="2019-11" db="EMBL/GenBank/DDBJ databases">
        <title>Novel species isolated from a subtropical stream in China.</title>
        <authorList>
            <person name="Lu H."/>
        </authorList>
    </citation>
    <scope>NUCLEOTIDE SEQUENCE [LARGE SCALE GENOMIC DNA]</scope>
    <source>
        <strain evidence="9 10">FT80W</strain>
    </source>
</reference>
<dbReference type="InterPro" id="IPR000620">
    <property type="entry name" value="EamA_dom"/>
</dbReference>
<feature type="transmembrane region" description="Helical" evidence="7">
    <location>
        <begin position="227"/>
        <end position="250"/>
    </location>
</feature>
<dbReference type="EMBL" id="WKJK01000013">
    <property type="protein sequence ID" value="MRW92869.1"/>
    <property type="molecule type" value="Genomic_DNA"/>
</dbReference>
<feature type="transmembrane region" description="Helical" evidence="7">
    <location>
        <begin position="12"/>
        <end position="33"/>
    </location>
</feature>
<keyword evidence="3 7" id="KW-0812">Transmembrane</keyword>
<evidence type="ECO:0000256" key="3">
    <source>
        <dbReference type="ARBA" id="ARBA00022692"/>
    </source>
</evidence>
<feature type="transmembrane region" description="Helical" evidence="7">
    <location>
        <begin position="257"/>
        <end position="277"/>
    </location>
</feature>
<dbReference type="Pfam" id="PF00892">
    <property type="entry name" value="EamA"/>
    <property type="match status" value="2"/>
</dbReference>
<dbReference type="SUPFAM" id="SSF103481">
    <property type="entry name" value="Multidrug resistance efflux transporter EmrE"/>
    <property type="match status" value="2"/>
</dbReference>
<evidence type="ECO:0000259" key="8">
    <source>
        <dbReference type="Pfam" id="PF00892"/>
    </source>
</evidence>
<proteinExistence type="inferred from homology"/>
<feature type="transmembrane region" description="Helical" evidence="7">
    <location>
        <begin position="283"/>
        <end position="305"/>
    </location>
</feature>
<feature type="transmembrane region" description="Helical" evidence="7">
    <location>
        <begin position="165"/>
        <end position="186"/>
    </location>
</feature>
<feature type="region of interest" description="Disordered" evidence="6">
    <location>
        <begin position="313"/>
        <end position="333"/>
    </location>
</feature>
<feature type="domain" description="EamA" evidence="8">
    <location>
        <begin position="11"/>
        <end position="141"/>
    </location>
</feature>
<dbReference type="GO" id="GO:0016020">
    <property type="term" value="C:membrane"/>
    <property type="evidence" value="ECO:0007669"/>
    <property type="project" value="UniProtKB-SubCell"/>
</dbReference>
<feature type="transmembrane region" description="Helical" evidence="7">
    <location>
        <begin position="198"/>
        <end position="221"/>
    </location>
</feature>
<keyword evidence="5 7" id="KW-0472">Membrane</keyword>